<feature type="compositionally biased region" description="Low complexity" evidence="2">
    <location>
        <begin position="12"/>
        <end position="32"/>
    </location>
</feature>
<dbReference type="Gene3D" id="2.130.10.10">
    <property type="entry name" value="YVTN repeat-like/Quinoprotein amine dehydrogenase"/>
    <property type="match status" value="1"/>
</dbReference>
<feature type="compositionally biased region" description="Low complexity" evidence="2">
    <location>
        <begin position="43"/>
        <end position="67"/>
    </location>
</feature>
<dbReference type="Pfam" id="PF12657">
    <property type="entry name" value="TFIIIC_delta"/>
    <property type="match status" value="1"/>
</dbReference>
<feature type="repeat" description="WD" evidence="1">
    <location>
        <begin position="476"/>
        <end position="508"/>
    </location>
</feature>
<sequence>MAQQAEHSAMEATASNSTPAIATTTTTTAAEASAKRIHRGVPATHNSAATTTATTTTTTTVTTWTDTSSRERIAGSPLVPDCVKWADDGRVAVVSDANIMISTFMSRELEMYMQQSPAISKSFIFLPDTTENERVPIEIPVFNEPIDAGIPTGSTTYFLLNEADRHQFNPKELSLSKNEGKAFVSATWGPRGSGPNSSCALLALTSSSRISLHFSSSFHLSWKEVAVFSETLYDFFEKYAFTLTKKNSSNGSSAPASAKSKTSPTTSSVSKKRKRASTGSAAAVPLTSKTSTIADYAHKCGLLATLTTAWSPFVRTNDHGTTSLIAFSGRMVTTVWGYSPYRHVDAAESGEVALYLSSSALVWIDTEKYGWVSTSTWQQMHYAPSKPVDQLTLAMGTTSGNVLLAAVPMSHAPYESPVEIAIDRIILAPHSQPVFNLCLGSRDTYGNSVRNDLVVASGSTISVWNVAKKRLQPSRWKAHDGNITGLDINYFGDTIFTTGVDGSIKVWDKLTGKETPFNNAGNSNTGTPASESSTKYPLFGLAVSPNSAQIVCVHIIPPAARPNRKSQADVSYSRVSSALEYLPSPYAKDPTTFVEAMCRVLEESQSVSTFTDVLWFCHEDNSLITSLHGSSDMTIPNLLNKLKGVSGTTKDEISRQPLYLNLCDALEEKFAELTSNSNSTMPRQLSTIPYLQASYLLRSSIPPAENHAAIRDAALTKLQRTLYGFWAERCLKELFAMHSQVDNFAGISHSERISALMMADFLSVQVPLSEAWEALVTTVYTRLGSEENIARWMAYLQAKMEMTANASRDASSPNSNSNVENGAADIAALPDTVQTVPVPPPRQTCFICEQPVPFSEFDLYCTSGHVQERCFLSFQVISSMDTWKCMGCGASACEIDFSTGCSPFYLLENQDKAVNDAAEAMADAKIECRLCGNFCSFFKY</sequence>
<accession>K3W7I8</accession>
<dbReference type="Pfam" id="PF12660">
    <property type="entry name" value="zf-TFIIIC"/>
    <property type="match status" value="1"/>
</dbReference>
<feature type="domain" description="Transcription factor IIIC putative zinc-finger" evidence="4">
    <location>
        <begin position="842"/>
        <end position="933"/>
    </location>
</feature>
<dbReference type="GO" id="GO:0006384">
    <property type="term" value="P:transcription initiation at RNA polymerase III promoter"/>
    <property type="evidence" value="ECO:0007669"/>
    <property type="project" value="InterPro"/>
</dbReference>
<dbReference type="EMBL" id="GL376620">
    <property type="status" value="NOT_ANNOTATED_CDS"/>
    <property type="molecule type" value="Genomic_DNA"/>
</dbReference>
<evidence type="ECO:0000256" key="1">
    <source>
        <dbReference type="PROSITE-ProRule" id="PRU00221"/>
    </source>
</evidence>
<dbReference type="AlphaFoldDB" id="K3W7I8"/>
<evidence type="ECO:0000256" key="2">
    <source>
        <dbReference type="SAM" id="MobiDB-lite"/>
    </source>
</evidence>
<dbReference type="InterPro" id="IPR044230">
    <property type="entry name" value="GTF3C4"/>
</dbReference>
<evidence type="ECO:0000259" key="3">
    <source>
        <dbReference type="Pfam" id="PF12657"/>
    </source>
</evidence>
<evidence type="ECO:0000313" key="6">
    <source>
        <dbReference type="Proteomes" id="UP000019132"/>
    </source>
</evidence>
<dbReference type="PROSITE" id="PS50082">
    <property type="entry name" value="WD_REPEATS_2"/>
    <property type="match status" value="1"/>
</dbReference>
<evidence type="ECO:0000313" key="5">
    <source>
        <dbReference type="EnsemblProtists" id="PYU1_T000929"/>
    </source>
</evidence>
<dbReference type="GO" id="GO:0000127">
    <property type="term" value="C:transcription factor TFIIIC complex"/>
    <property type="evidence" value="ECO:0007669"/>
    <property type="project" value="InterPro"/>
</dbReference>
<name>K3W7I8_GLOUD</name>
<dbReference type="VEuPathDB" id="FungiDB:PYU1_G000929"/>
<dbReference type="InParanoid" id="K3W7I8"/>
<keyword evidence="1" id="KW-0853">WD repeat</keyword>
<reference evidence="5" key="3">
    <citation type="submission" date="2015-02" db="UniProtKB">
        <authorList>
            <consortium name="EnsemblProtists"/>
        </authorList>
    </citation>
    <scope>IDENTIFICATION</scope>
    <source>
        <strain evidence="5">DAOM BR144</strain>
    </source>
</reference>
<dbReference type="InterPro" id="IPR036322">
    <property type="entry name" value="WD40_repeat_dom_sf"/>
</dbReference>
<dbReference type="HOGENOM" id="CLU_008069_0_0_1"/>
<dbReference type="PROSITE" id="PS50294">
    <property type="entry name" value="WD_REPEATS_REGION"/>
    <property type="match status" value="1"/>
</dbReference>
<keyword evidence="6" id="KW-1185">Reference proteome</keyword>
<dbReference type="Proteomes" id="UP000019132">
    <property type="component" value="Unassembled WGS sequence"/>
</dbReference>
<proteinExistence type="predicted"/>
<dbReference type="PANTHER" id="PTHR15496">
    <property type="entry name" value="GENERAL TRANSCRIPTION FACTOR 3C POLYPEPTIDE 4 FAMILY"/>
    <property type="match status" value="1"/>
</dbReference>
<protein>
    <submittedName>
        <fullName evidence="5">Uncharacterized protein</fullName>
    </submittedName>
</protein>
<dbReference type="InterPro" id="IPR001680">
    <property type="entry name" value="WD40_rpt"/>
</dbReference>
<reference evidence="6" key="1">
    <citation type="journal article" date="2010" name="Genome Biol.">
        <title>Genome sequence of the necrotrophic plant pathogen Pythium ultimum reveals original pathogenicity mechanisms and effector repertoire.</title>
        <authorList>
            <person name="Levesque C.A."/>
            <person name="Brouwer H."/>
            <person name="Cano L."/>
            <person name="Hamilton J.P."/>
            <person name="Holt C."/>
            <person name="Huitema E."/>
            <person name="Raffaele S."/>
            <person name="Robideau G.P."/>
            <person name="Thines M."/>
            <person name="Win J."/>
            <person name="Zerillo M.M."/>
            <person name="Beakes G.W."/>
            <person name="Boore J.L."/>
            <person name="Busam D."/>
            <person name="Dumas B."/>
            <person name="Ferriera S."/>
            <person name="Fuerstenberg S.I."/>
            <person name="Gachon C.M."/>
            <person name="Gaulin E."/>
            <person name="Govers F."/>
            <person name="Grenville-Briggs L."/>
            <person name="Horner N."/>
            <person name="Hostetler J."/>
            <person name="Jiang R.H."/>
            <person name="Johnson J."/>
            <person name="Krajaejun T."/>
            <person name="Lin H."/>
            <person name="Meijer H.J."/>
            <person name="Moore B."/>
            <person name="Morris P."/>
            <person name="Phuntmart V."/>
            <person name="Puiu D."/>
            <person name="Shetty J."/>
            <person name="Stajich J.E."/>
            <person name="Tripathy S."/>
            <person name="Wawra S."/>
            <person name="van West P."/>
            <person name="Whitty B.R."/>
            <person name="Coutinho P.M."/>
            <person name="Henrissat B."/>
            <person name="Martin F."/>
            <person name="Thomas P.D."/>
            <person name="Tyler B.M."/>
            <person name="De Vries R.P."/>
            <person name="Kamoun S."/>
            <person name="Yandell M."/>
            <person name="Tisserat N."/>
            <person name="Buell C.R."/>
        </authorList>
    </citation>
    <scope>NUCLEOTIDE SEQUENCE</scope>
    <source>
        <strain evidence="6">DAOM:BR144</strain>
    </source>
</reference>
<feature type="region of interest" description="Disordered" evidence="2">
    <location>
        <begin position="247"/>
        <end position="283"/>
    </location>
</feature>
<dbReference type="InterPro" id="IPR024764">
    <property type="entry name" value="TFIIIC_Znf"/>
</dbReference>
<dbReference type="SMART" id="SM00320">
    <property type="entry name" value="WD40"/>
    <property type="match status" value="1"/>
</dbReference>
<organism evidence="5 6">
    <name type="scientific">Globisporangium ultimum (strain ATCC 200006 / CBS 805.95 / DAOM BR144)</name>
    <name type="common">Pythium ultimum</name>
    <dbReference type="NCBI Taxonomy" id="431595"/>
    <lineage>
        <taxon>Eukaryota</taxon>
        <taxon>Sar</taxon>
        <taxon>Stramenopiles</taxon>
        <taxon>Oomycota</taxon>
        <taxon>Peronosporomycetes</taxon>
        <taxon>Pythiales</taxon>
        <taxon>Pythiaceae</taxon>
        <taxon>Globisporangium</taxon>
    </lineage>
</organism>
<reference evidence="6" key="2">
    <citation type="submission" date="2010-04" db="EMBL/GenBank/DDBJ databases">
        <authorList>
            <person name="Buell R."/>
            <person name="Hamilton J."/>
            <person name="Hostetler J."/>
        </authorList>
    </citation>
    <scope>NUCLEOTIDE SEQUENCE [LARGE SCALE GENOMIC DNA]</scope>
    <source>
        <strain evidence="6">DAOM:BR144</strain>
    </source>
</reference>
<feature type="region of interest" description="Disordered" evidence="2">
    <location>
        <begin position="1"/>
        <end position="68"/>
    </location>
</feature>
<feature type="compositionally biased region" description="Low complexity" evidence="2">
    <location>
        <begin position="247"/>
        <end position="269"/>
    </location>
</feature>
<dbReference type="eggNOG" id="ENOG502QRVQ">
    <property type="taxonomic scope" value="Eukaryota"/>
</dbReference>
<dbReference type="SUPFAM" id="SSF50978">
    <property type="entry name" value="WD40 repeat-like"/>
    <property type="match status" value="1"/>
</dbReference>
<dbReference type="GO" id="GO:0004402">
    <property type="term" value="F:histone acetyltransferase activity"/>
    <property type="evidence" value="ECO:0007669"/>
    <property type="project" value="InterPro"/>
</dbReference>
<dbReference type="PANTHER" id="PTHR15496:SF2">
    <property type="entry name" value="GENERAL TRANSCRIPTION FACTOR 3C POLYPEPTIDE 4"/>
    <property type="match status" value="1"/>
</dbReference>
<dbReference type="OMA" id="PNDAQIS"/>
<evidence type="ECO:0000259" key="4">
    <source>
        <dbReference type="Pfam" id="PF12660"/>
    </source>
</evidence>
<feature type="domain" description="Transcription factor IIIC 90kDa subunit N-terminal" evidence="3">
    <location>
        <begin position="85"/>
        <end position="249"/>
    </location>
</feature>
<dbReference type="InterPro" id="IPR024761">
    <property type="entry name" value="TFIIIC_delta_N"/>
</dbReference>
<dbReference type="InterPro" id="IPR015943">
    <property type="entry name" value="WD40/YVTN_repeat-like_dom_sf"/>
</dbReference>
<dbReference type="EnsemblProtists" id="PYU1_T000929">
    <property type="protein sequence ID" value="PYU1_T000929"/>
    <property type="gene ID" value="PYU1_G000929"/>
</dbReference>